<dbReference type="InterPro" id="IPR013830">
    <property type="entry name" value="SGNH_hydro"/>
</dbReference>
<dbReference type="InterPro" id="IPR051532">
    <property type="entry name" value="Ester_Hydrolysis_Enzymes"/>
</dbReference>
<gene>
    <name evidence="2" type="ORF">NCTC13354_01863</name>
</gene>
<reference evidence="2 3" key="1">
    <citation type="submission" date="2018-12" db="EMBL/GenBank/DDBJ databases">
        <authorList>
            <consortium name="Pathogen Informatics"/>
        </authorList>
    </citation>
    <scope>NUCLEOTIDE SEQUENCE [LARGE SCALE GENOMIC DNA]</scope>
    <source>
        <strain evidence="2 3">NCTC13354</strain>
    </source>
</reference>
<dbReference type="Pfam" id="PF13472">
    <property type="entry name" value="Lipase_GDSL_2"/>
    <property type="match status" value="1"/>
</dbReference>
<dbReference type="AlphaFoldDB" id="A0A3S4WHL5"/>
<dbReference type="KEGG" id="tbw:NCTC13354_01863"/>
<proteinExistence type="predicted"/>
<keyword evidence="3" id="KW-1185">Reference proteome</keyword>
<dbReference type="GO" id="GO:0004622">
    <property type="term" value="F:phosphatidylcholine lysophospholipase activity"/>
    <property type="evidence" value="ECO:0007669"/>
    <property type="project" value="TreeGrafter"/>
</dbReference>
<dbReference type="PANTHER" id="PTHR30383">
    <property type="entry name" value="THIOESTERASE 1/PROTEASE 1/LYSOPHOSPHOLIPASE L1"/>
    <property type="match status" value="1"/>
</dbReference>
<dbReference type="Proteomes" id="UP000269542">
    <property type="component" value="Chromosome"/>
</dbReference>
<accession>A0A3S4WHL5</accession>
<dbReference type="RefSeq" id="WP_126417165.1">
    <property type="nucleotide sequence ID" value="NZ_LR134476.1"/>
</dbReference>
<dbReference type="Gene3D" id="3.40.50.1110">
    <property type="entry name" value="SGNH hydrolase"/>
    <property type="match status" value="1"/>
</dbReference>
<dbReference type="InterPro" id="IPR036514">
    <property type="entry name" value="SGNH_hydro_sf"/>
</dbReference>
<feature type="domain" description="SGNH hydrolase-type esterase" evidence="1">
    <location>
        <begin position="64"/>
        <end position="238"/>
    </location>
</feature>
<evidence type="ECO:0000313" key="2">
    <source>
        <dbReference type="EMBL" id="VEI14131.1"/>
    </source>
</evidence>
<keyword evidence="2" id="KW-0378">Hydrolase</keyword>
<dbReference type="PANTHER" id="PTHR30383:SF5">
    <property type="entry name" value="SGNH HYDROLASE-TYPE ESTERASE DOMAIN-CONTAINING PROTEIN"/>
    <property type="match status" value="1"/>
</dbReference>
<evidence type="ECO:0000259" key="1">
    <source>
        <dbReference type="Pfam" id="PF13472"/>
    </source>
</evidence>
<organism evidence="2 3">
    <name type="scientific">Trueperella bialowiezensis</name>
    <dbReference type="NCBI Taxonomy" id="312285"/>
    <lineage>
        <taxon>Bacteria</taxon>
        <taxon>Bacillati</taxon>
        <taxon>Actinomycetota</taxon>
        <taxon>Actinomycetes</taxon>
        <taxon>Actinomycetales</taxon>
        <taxon>Actinomycetaceae</taxon>
        <taxon>Trueperella</taxon>
    </lineage>
</organism>
<dbReference type="OrthoDB" id="3288625at2"/>
<name>A0A3S4WHL5_9ACTO</name>
<dbReference type="SUPFAM" id="SSF52266">
    <property type="entry name" value="SGNH hydrolase"/>
    <property type="match status" value="1"/>
</dbReference>
<dbReference type="EMBL" id="LR134476">
    <property type="protein sequence ID" value="VEI14131.1"/>
    <property type="molecule type" value="Genomic_DNA"/>
</dbReference>
<evidence type="ECO:0000313" key="3">
    <source>
        <dbReference type="Proteomes" id="UP000269542"/>
    </source>
</evidence>
<sequence length="275" mass="29952">MSMNKYVAAAAVGIAGVGVMRKAGEVKRQNSPFRRYWERHLQATLADLDERAAAGQELPLVYVALGDSAAQGLGATEIEEGYVPRVAQALAQGSGREVALLNLSLSGGMVQSVLGTQLPQLAGLRIGGKPIIPDVVTLDIGGNDVRQPWLTEDIFARDYARLVDELPAGTFVMNVPSYGKLPEEEKAAAFCATVDRHVAGSHHHLVDIGNYSRNLPWRTYTFDYHASDLFHPNSAWYEVWAQQFVNQICAVHGWPQIAVAELEAWSGPIAEVVFT</sequence>
<protein>
    <submittedName>
        <fullName evidence="2">GDSL-like Lipase/Acylhydrolase</fullName>
    </submittedName>
</protein>